<dbReference type="InterPro" id="IPR016193">
    <property type="entry name" value="Cytidine_deaminase-like"/>
</dbReference>
<keyword evidence="5" id="KW-1185">Reference proteome</keyword>
<dbReference type="InterPro" id="IPR016192">
    <property type="entry name" value="APOBEC/CMP_deaminase_Zn-bd"/>
</dbReference>
<comment type="caution">
    <text evidence="4">The sequence shown here is derived from an EMBL/GenBank/DDBJ whole genome shotgun (WGS) entry which is preliminary data.</text>
</comment>
<dbReference type="OrthoDB" id="9802676at2"/>
<dbReference type="Pfam" id="PF00383">
    <property type="entry name" value="dCMP_cyt_deam_1"/>
    <property type="match status" value="1"/>
</dbReference>
<dbReference type="AlphaFoldDB" id="A0A371JRM4"/>
<evidence type="ECO:0000313" key="4">
    <source>
        <dbReference type="EMBL" id="RDY60158.1"/>
    </source>
</evidence>
<name>A0A371JRM4_9FLAO</name>
<dbReference type="SUPFAM" id="SSF53927">
    <property type="entry name" value="Cytidine deaminase-like"/>
    <property type="match status" value="1"/>
</dbReference>
<proteinExistence type="predicted"/>
<dbReference type="PROSITE" id="PS51747">
    <property type="entry name" value="CYT_DCMP_DEAMINASES_2"/>
    <property type="match status" value="1"/>
</dbReference>
<evidence type="ECO:0000313" key="5">
    <source>
        <dbReference type="Proteomes" id="UP000261828"/>
    </source>
</evidence>
<gene>
    <name evidence="4" type="ORF">DX873_12575</name>
</gene>
<dbReference type="RefSeq" id="WP_116184767.1">
    <property type="nucleotide sequence ID" value="NZ_QTJX01000002.1"/>
</dbReference>
<accession>A0A371JRM4</accession>
<dbReference type="Proteomes" id="UP000261828">
    <property type="component" value="Unassembled WGS sequence"/>
</dbReference>
<keyword evidence="1" id="KW-0479">Metal-binding</keyword>
<organism evidence="4 5">
    <name type="scientific">Flagellimonas nanhaiensis</name>
    <dbReference type="NCBI Taxonomy" id="2292706"/>
    <lineage>
        <taxon>Bacteria</taxon>
        <taxon>Pseudomonadati</taxon>
        <taxon>Bacteroidota</taxon>
        <taxon>Flavobacteriia</taxon>
        <taxon>Flavobacteriales</taxon>
        <taxon>Flavobacteriaceae</taxon>
        <taxon>Flagellimonas</taxon>
    </lineage>
</organism>
<dbReference type="PROSITE" id="PS00903">
    <property type="entry name" value="CYT_DCMP_DEAMINASES_1"/>
    <property type="match status" value="1"/>
</dbReference>
<dbReference type="PANTHER" id="PTHR11079:SF179">
    <property type="entry name" value="TRNA(ADENINE(34)) DEAMINASE, CHLOROPLASTIC"/>
    <property type="match status" value="1"/>
</dbReference>
<dbReference type="GO" id="GO:0016787">
    <property type="term" value="F:hydrolase activity"/>
    <property type="evidence" value="ECO:0007669"/>
    <property type="project" value="InterPro"/>
</dbReference>
<evidence type="ECO:0000256" key="1">
    <source>
        <dbReference type="ARBA" id="ARBA00022723"/>
    </source>
</evidence>
<evidence type="ECO:0000256" key="2">
    <source>
        <dbReference type="ARBA" id="ARBA00022833"/>
    </source>
</evidence>
<dbReference type="PANTHER" id="PTHR11079">
    <property type="entry name" value="CYTOSINE DEAMINASE FAMILY MEMBER"/>
    <property type="match status" value="1"/>
</dbReference>
<protein>
    <submittedName>
        <fullName evidence="4">Nucleoside deaminase</fullName>
    </submittedName>
</protein>
<sequence>MQDAEKYMALCVELADRAASKGNSAVGSLLVIGDEIIADAEEAAATHEDVSCHAEMEVIRKARKILGKDMSKATLFSTKEPCVMCSYAIRFHQIGKVVYKERSGELGGAHGTYDLLVSQNVPKGWGPPVECIELAEDQ</sequence>
<dbReference type="EMBL" id="QTJX01000002">
    <property type="protein sequence ID" value="RDY60158.1"/>
    <property type="molecule type" value="Genomic_DNA"/>
</dbReference>
<feature type="domain" description="CMP/dCMP-type deaminase" evidence="3">
    <location>
        <begin position="2"/>
        <end position="113"/>
    </location>
</feature>
<dbReference type="GO" id="GO:0008270">
    <property type="term" value="F:zinc ion binding"/>
    <property type="evidence" value="ECO:0007669"/>
    <property type="project" value="InterPro"/>
</dbReference>
<evidence type="ECO:0000259" key="3">
    <source>
        <dbReference type="PROSITE" id="PS51747"/>
    </source>
</evidence>
<reference evidence="4 5" key="1">
    <citation type="submission" date="2018-08" db="EMBL/GenBank/DDBJ databases">
        <title>Muricauda nanhaiensis sp. nov., isolated from seawater of the South China Sea.</title>
        <authorList>
            <person name="Dang Y."/>
        </authorList>
    </citation>
    <scope>NUCLEOTIDE SEQUENCE [LARGE SCALE GENOMIC DNA]</scope>
    <source>
        <strain evidence="4 5">SM1704</strain>
    </source>
</reference>
<dbReference type="Gene3D" id="3.40.140.10">
    <property type="entry name" value="Cytidine Deaminase, domain 2"/>
    <property type="match status" value="1"/>
</dbReference>
<dbReference type="InterPro" id="IPR002125">
    <property type="entry name" value="CMP_dCMP_dom"/>
</dbReference>
<keyword evidence="2" id="KW-0862">Zinc</keyword>